<organism evidence="1 2">
    <name type="scientific">Daphnia magna</name>
    <dbReference type="NCBI Taxonomy" id="35525"/>
    <lineage>
        <taxon>Eukaryota</taxon>
        <taxon>Metazoa</taxon>
        <taxon>Ecdysozoa</taxon>
        <taxon>Arthropoda</taxon>
        <taxon>Crustacea</taxon>
        <taxon>Branchiopoda</taxon>
        <taxon>Diplostraca</taxon>
        <taxon>Cladocera</taxon>
        <taxon>Anomopoda</taxon>
        <taxon>Daphniidae</taxon>
        <taxon>Daphnia</taxon>
    </lineage>
</organism>
<dbReference type="EMBL" id="JAOYFB010000036">
    <property type="protein sequence ID" value="KAK4018684.1"/>
    <property type="molecule type" value="Genomic_DNA"/>
</dbReference>
<reference evidence="1 2" key="1">
    <citation type="journal article" date="2023" name="Nucleic Acids Res.">
        <title>The hologenome of Daphnia magna reveals possible DNA methylation and microbiome-mediated evolution of the host genome.</title>
        <authorList>
            <person name="Chaturvedi A."/>
            <person name="Li X."/>
            <person name="Dhandapani V."/>
            <person name="Marshall H."/>
            <person name="Kissane S."/>
            <person name="Cuenca-Cambronero M."/>
            <person name="Asole G."/>
            <person name="Calvet F."/>
            <person name="Ruiz-Romero M."/>
            <person name="Marangio P."/>
            <person name="Guigo R."/>
            <person name="Rago D."/>
            <person name="Mirbahai L."/>
            <person name="Eastwood N."/>
            <person name="Colbourne J.K."/>
            <person name="Zhou J."/>
            <person name="Mallon E."/>
            <person name="Orsini L."/>
        </authorList>
    </citation>
    <scope>NUCLEOTIDE SEQUENCE [LARGE SCALE GENOMIC DNA]</scope>
    <source>
        <strain evidence="1">LRV0_1</strain>
    </source>
</reference>
<comment type="caution">
    <text evidence="1">The sequence shown here is derived from an EMBL/GenBank/DDBJ whole genome shotgun (WGS) entry which is preliminary data.</text>
</comment>
<proteinExistence type="predicted"/>
<name>A0ABR0A1A2_9CRUS</name>
<sequence>MFQRRNLKVACSRDRPRLAIIVLTAPPREKTIGAESGCHFVSQGGAGKKSRLTRLPRRHLQKWRLNSNYEFSCSSLLAEEFRLLPEIRLLQGDEQQIIHKQ</sequence>
<evidence type="ECO:0000313" key="2">
    <source>
        <dbReference type="Proteomes" id="UP001234178"/>
    </source>
</evidence>
<protein>
    <submittedName>
        <fullName evidence="1">Uncharacterized protein</fullName>
    </submittedName>
</protein>
<dbReference type="Proteomes" id="UP001234178">
    <property type="component" value="Unassembled WGS sequence"/>
</dbReference>
<keyword evidence="2" id="KW-1185">Reference proteome</keyword>
<gene>
    <name evidence="1" type="ORF">OUZ56_000729</name>
</gene>
<evidence type="ECO:0000313" key="1">
    <source>
        <dbReference type="EMBL" id="KAK4018684.1"/>
    </source>
</evidence>
<accession>A0ABR0A1A2</accession>